<proteinExistence type="predicted"/>
<accession>A0ABP9PLU8</accession>
<protein>
    <submittedName>
        <fullName evidence="2">Uncharacterized protein</fullName>
    </submittedName>
</protein>
<feature type="chain" id="PRO_5047165291" evidence="1">
    <location>
        <begin position="16"/>
        <end position="61"/>
    </location>
</feature>
<comment type="caution">
    <text evidence="2">The sequence shown here is derived from an EMBL/GenBank/DDBJ whole genome shotgun (WGS) entry which is preliminary data.</text>
</comment>
<feature type="signal peptide" evidence="1">
    <location>
        <begin position="1"/>
        <end position="15"/>
    </location>
</feature>
<keyword evidence="3" id="KW-1185">Reference proteome</keyword>
<reference evidence="3" key="1">
    <citation type="journal article" date="2019" name="Int. J. Syst. Evol. Microbiol.">
        <title>The Global Catalogue of Microorganisms (GCM) 10K type strain sequencing project: providing services to taxonomists for standard genome sequencing and annotation.</title>
        <authorList>
            <consortium name="The Broad Institute Genomics Platform"/>
            <consortium name="The Broad Institute Genome Sequencing Center for Infectious Disease"/>
            <person name="Wu L."/>
            <person name="Ma J."/>
        </authorList>
    </citation>
    <scope>NUCLEOTIDE SEQUENCE [LARGE SCALE GENOMIC DNA]</scope>
    <source>
        <strain evidence="3">JCM 18053</strain>
    </source>
</reference>
<sequence length="61" mass="6819">MRSLFLLLIASSVLASCISFPRAEMQARERRAAAAESGDVDGVGEAPVIKTRKDFQERYFR</sequence>
<dbReference type="EMBL" id="BAABIA010000009">
    <property type="protein sequence ID" value="GAA5146992.1"/>
    <property type="molecule type" value="Genomic_DNA"/>
</dbReference>
<dbReference type="RefSeq" id="WP_345738276.1">
    <property type="nucleotide sequence ID" value="NZ_BAABIA010000009.1"/>
</dbReference>
<gene>
    <name evidence="2" type="ORF">GCM10023213_40980</name>
</gene>
<organism evidence="2 3">
    <name type="scientific">Prosthecobacter algae</name>
    <dbReference type="NCBI Taxonomy" id="1144682"/>
    <lineage>
        <taxon>Bacteria</taxon>
        <taxon>Pseudomonadati</taxon>
        <taxon>Verrucomicrobiota</taxon>
        <taxon>Verrucomicrobiia</taxon>
        <taxon>Verrucomicrobiales</taxon>
        <taxon>Verrucomicrobiaceae</taxon>
        <taxon>Prosthecobacter</taxon>
    </lineage>
</organism>
<name>A0ABP9PLU8_9BACT</name>
<dbReference type="PROSITE" id="PS51257">
    <property type="entry name" value="PROKAR_LIPOPROTEIN"/>
    <property type="match status" value="1"/>
</dbReference>
<evidence type="ECO:0000313" key="2">
    <source>
        <dbReference type="EMBL" id="GAA5146992.1"/>
    </source>
</evidence>
<evidence type="ECO:0000313" key="3">
    <source>
        <dbReference type="Proteomes" id="UP001499852"/>
    </source>
</evidence>
<dbReference type="Proteomes" id="UP001499852">
    <property type="component" value="Unassembled WGS sequence"/>
</dbReference>
<evidence type="ECO:0000256" key="1">
    <source>
        <dbReference type="SAM" id="SignalP"/>
    </source>
</evidence>
<keyword evidence="1" id="KW-0732">Signal</keyword>